<evidence type="ECO:0000256" key="1">
    <source>
        <dbReference type="ARBA" id="ARBA00023015"/>
    </source>
</evidence>
<dbReference type="InterPro" id="IPR000595">
    <property type="entry name" value="cNMP-bd_dom"/>
</dbReference>
<dbReference type="Proteomes" id="UP001172911">
    <property type="component" value="Unassembled WGS sequence"/>
</dbReference>
<proteinExistence type="predicted"/>
<dbReference type="AlphaFoldDB" id="A0AAW7ZBL2"/>
<dbReference type="Pfam" id="PF00027">
    <property type="entry name" value="cNMP_binding"/>
    <property type="match status" value="1"/>
</dbReference>
<protein>
    <submittedName>
        <fullName evidence="6">Crp/Fnr family transcriptional regulator</fullName>
    </submittedName>
</protein>
<dbReference type="Pfam" id="PF13545">
    <property type="entry name" value="HTH_Crp_2"/>
    <property type="match status" value="1"/>
</dbReference>
<feature type="domain" description="Cyclic nucleotide-binding" evidence="4">
    <location>
        <begin position="1"/>
        <end position="118"/>
    </location>
</feature>
<feature type="domain" description="HTH crp-type" evidence="5">
    <location>
        <begin position="132"/>
        <end position="202"/>
    </location>
</feature>
<dbReference type="PROSITE" id="PS51063">
    <property type="entry name" value="HTH_CRP_2"/>
    <property type="match status" value="1"/>
</dbReference>
<dbReference type="EMBL" id="JARPTC010000006">
    <property type="protein sequence ID" value="MDO7786609.1"/>
    <property type="molecule type" value="Genomic_DNA"/>
</dbReference>
<evidence type="ECO:0000259" key="4">
    <source>
        <dbReference type="PROSITE" id="PS50042"/>
    </source>
</evidence>
<comment type="caution">
    <text evidence="6">The sequence shown here is derived from an EMBL/GenBank/DDBJ whole genome shotgun (WGS) entry which is preliminary data.</text>
</comment>
<dbReference type="InterPro" id="IPR050397">
    <property type="entry name" value="Env_Response_Regulators"/>
</dbReference>
<dbReference type="PANTHER" id="PTHR24567:SF28">
    <property type="entry name" value="LISTERIOLYSIN REGULATORY PROTEIN"/>
    <property type="match status" value="1"/>
</dbReference>
<sequence length="216" mass="24671">MDLLKQPGVVLCEFKKGEYIIRQGEEIQYLYYLMSGTCHRSTITEKGDEIVFGVKKSSENFVQSTLGVLIIYSNGISSNNFIADTTCKCYRIPKKNFLHYIKDKPELLNQLITLAMYELRELAGSFQARQEGKVANRLCEQLLKNAQLRQGKLIVNKDYSNYTTIGRFLGIHKVTVAKILKALKEEGIIDKDKQGIIILNEKLLTSYARAEKTIDY</sequence>
<evidence type="ECO:0000259" key="5">
    <source>
        <dbReference type="PROSITE" id="PS51063"/>
    </source>
</evidence>
<keyword evidence="1" id="KW-0805">Transcription regulation</keyword>
<dbReference type="SUPFAM" id="SSF51206">
    <property type="entry name" value="cAMP-binding domain-like"/>
    <property type="match status" value="1"/>
</dbReference>
<evidence type="ECO:0000313" key="7">
    <source>
        <dbReference type="Proteomes" id="UP001172911"/>
    </source>
</evidence>
<accession>A0AAW7ZBL2</accession>
<gene>
    <name evidence="6" type="ORF">P6N53_05155</name>
</gene>
<evidence type="ECO:0000256" key="2">
    <source>
        <dbReference type="ARBA" id="ARBA00023125"/>
    </source>
</evidence>
<reference evidence="6" key="2">
    <citation type="submission" date="2023-03" db="EMBL/GenBank/DDBJ databases">
        <authorList>
            <person name="Zhang Z."/>
        </authorList>
    </citation>
    <scope>NUCLEOTIDE SEQUENCE</scope>
    <source>
        <strain evidence="6">DSA</strain>
    </source>
</reference>
<dbReference type="InterPro" id="IPR014710">
    <property type="entry name" value="RmlC-like_jellyroll"/>
</dbReference>
<keyword evidence="3" id="KW-0804">Transcription</keyword>
<evidence type="ECO:0000256" key="3">
    <source>
        <dbReference type="ARBA" id="ARBA00023163"/>
    </source>
</evidence>
<reference evidence="6" key="1">
    <citation type="journal article" date="2023" name="J. Hazard. Mater.">
        <title>Anaerobic biodegradation of pyrene and benzo[a]pyrene by a new sulfate-reducing Desulforamulus aquiferis strain DSA.</title>
        <authorList>
            <person name="Zhang Z."/>
            <person name="Sun J."/>
            <person name="Gong X."/>
            <person name="Wang C."/>
            <person name="Wang H."/>
        </authorList>
    </citation>
    <scope>NUCLEOTIDE SEQUENCE</scope>
    <source>
        <strain evidence="6">DSA</strain>
    </source>
</reference>
<dbReference type="PANTHER" id="PTHR24567">
    <property type="entry name" value="CRP FAMILY TRANSCRIPTIONAL REGULATORY PROTEIN"/>
    <property type="match status" value="1"/>
</dbReference>
<dbReference type="GO" id="GO:0003677">
    <property type="term" value="F:DNA binding"/>
    <property type="evidence" value="ECO:0007669"/>
    <property type="project" value="UniProtKB-KW"/>
</dbReference>
<dbReference type="RefSeq" id="WP_304541674.1">
    <property type="nucleotide sequence ID" value="NZ_JARPTC010000006.1"/>
</dbReference>
<dbReference type="GO" id="GO:0003700">
    <property type="term" value="F:DNA-binding transcription factor activity"/>
    <property type="evidence" value="ECO:0007669"/>
    <property type="project" value="TreeGrafter"/>
</dbReference>
<dbReference type="InterPro" id="IPR012318">
    <property type="entry name" value="HTH_CRP"/>
</dbReference>
<keyword evidence="2" id="KW-0238">DNA-binding</keyword>
<organism evidence="6 7">
    <name type="scientific">Desulforamulus aquiferis</name>
    <dbReference type="NCBI Taxonomy" id="1397668"/>
    <lineage>
        <taxon>Bacteria</taxon>
        <taxon>Bacillati</taxon>
        <taxon>Bacillota</taxon>
        <taxon>Clostridia</taxon>
        <taxon>Eubacteriales</taxon>
        <taxon>Peptococcaceae</taxon>
        <taxon>Desulforamulus</taxon>
    </lineage>
</organism>
<keyword evidence="7" id="KW-1185">Reference proteome</keyword>
<dbReference type="InterPro" id="IPR036390">
    <property type="entry name" value="WH_DNA-bd_sf"/>
</dbReference>
<dbReference type="Gene3D" id="1.10.10.10">
    <property type="entry name" value="Winged helix-like DNA-binding domain superfamily/Winged helix DNA-binding domain"/>
    <property type="match status" value="1"/>
</dbReference>
<dbReference type="GO" id="GO:0005829">
    <property type="term" value="C:cytosol"/>
    <property type="evidence" value="ECO:0007669"/>
    <property type="project" value="TreeGrafter"/>
</dbReference>
<name>A0AAW7ZBL2_9FIRM</name>
<dbReference type="CDD" id="cd00038">
    <property type="entry name" value="CAP_ED"/>
    <property type="match status" value="1"/>
</dbReference>
<evidence type="ECO:0000313" key="6">
    <source>
        <dbReference type="EMBL" id="MDO7786609.1"/>
    </source>
</evidence>
<dbReference type="SUPFAM" id="SSF46785">
    <property type="entry name" value="Winged helix' DNA-binding domain"/>
    <property type="match status" value="1"/>
</dbReference>
<dbReference type="Gene3D" id="2.60.120.10">
    <property type="entry name" value="Jelly Rolls"/>
    <property type="match status" value="1"/>
</dbReference>
<dbReference type="PROSITE" id="PS50042">
    <property type="entry name" value="CNMP_BINDING_3"/>
    <property type="match status" value="1"/>
</dbReference>
<dbReference type="InterPro" id="IPR036388">
    <property type="entry name" value="WH-like_DNA-bd_sf"/>
</dbReference>
<dbReference type="InterPro" id="IPR018490">
    <property type="entry name" value="cNMP-bd_dom_sf"/>
</dbReference>